<sequence length="260" mass="29364">MTLEKLIQTLKESGQSIADSVMAPKELKITKDVVIAESIKLTSKDIYRAYWHCRDFEITHLWQRSVFLTAFIVLCFSAYGCLAADMLSALRMPTDTPSDTYWLIAHEAAIFISLIGTALSLLWIMMAKASKAWAEVYECAIAAYEEDDNYINEMEVQNKIGSFQFDNLKDFKTKINEKKFSGCILKPEGGAYSPSKINWAIGSVTLCIWTLLILLHIIGAYCVEVCWGIGLILISVVCYVLLFVVLIFFVKSKTLSNYQK</sequence>
<comment type="caution">
    <text evidence="2">The sequence shown here is derived from an EMBL/GenBank/DDBJ whole genome shotgun (WGS) entry which is preliminary data.</text>
</comment>
<feature type="transmembrane region" description="Helical" evidence="1">
    <location>
        <begin position="227"/>
        <end position="250"/>
    </location>
</feature>
<dbReference type="EMBL" id="ASSN01000018">
    <property type="protein sequence ID" value="EOS02526.1"/>
    <property type="molecule type" value="Genomic_DNA"/>
</dbReference>
<feature type="transmembrane region" description="Helical" evidence="1">
    <location>
        <begin position="199"/>
        <end position="221"/>
    </location>
</feature>
<feature type="transmembrane region" description="Helical" evidence="1">
    <location>
        <begin position="66"/>
        <end position="89"/>
    </location>
</feature>
<organism evidence="2 3">
    <name type="scientific">Phocaeicola vulgatus dnLKV7</name>
    <dbReference type="NCBI Taxonomy" id="1235786"/>
    <lineage>
        <taxon>Bacteria</taxon>
        <taxon>Pseudomonadati</taxon>
        <taxon>Bacteroidota</taxon>
        <taxon>Bacteroidia</taxon>
        <taxon>Bacteroidales</taxon>
        <taxon>Bacteroidaceae</taxon>
        <taxon>Phocaeicola</taxon>
    </lineage>
</organism>
<dbReference type="PATRIC" id="fig|1235786.3.peg.2677"/>
<dbReference type="AlphaFoldDB" id="R9HFF9"/>
<keyword evidence="1" id="KW-0812">Transmembrane</keyword>
<dbReference type="RefSeq" id="WP_016271150.1">
    <property type="nucleotide sequence ID" value="NZ_KE159476.1"/>
</dbReference>
<evidence type="ECO:0000313" key="2">
    <source>
        <dbReference type="EMBL" id="EOS02526.1"/>
    </source>
</evidence>
<accession>R9HFF9</accession>
<keyword evidence="1" id="KW-1133">Transmembrane helix</keyword>
<proteinExistence type="predicted"/>
<name>R9HFF9_PHOVU</name>
<dbReference type="InterPro" id="IPR056918">
    <property type="entry name" value="8xMP"/>
</dbReference>
<keyword evidence="1" id="KW-0472">Membrane</keyword>
<protein>
    <submittedName>
        <fullName evidence="2">Uncharacterized protein</fullName>
    </submittedName>
</protein>
<dbReference type="Pfam" id="PF24838">
    <property type="entry name" value="8xMP"/>
    <property type="match status" value="1"/>
</dbReference>
<gene>
    <name evidence="2" type="ORF">C800_02566</name>
</gene>
<dbReference type="HOGENOM" id="CLU_093064_0_0_10"/>
<dbReference type="Proteomes" id="UP000014151">
    <property type="component" value="Unassembled WGS sequence"/>
</dbReference>
<reference evidence="2 3" key="1">
    <citation type="submission" date="2013-04" db="EMBL/GenBank/DDBJ databases">
        <title>The Genome Sequence of Bacteroides vulgatus dnLKV7.</title>
        <authorList>
            <consortium name="The Broad Institute Genomics Platform"/>
            <consortium name="The Broad Institute Genome Sequencing Center for Infectious Disease"/>
            <person name="Earl A."/>
            <person name="Xavier R."/>
            <person name="Kuhn K."/>
            <person name="Stappenbeck T."/>
            <person name="Walker B."/>
            <person name="Young S."/>
            <person name="Zeng Q."/>
            <person name="Gargeya S."/>
            <person name="Fitzgerald M."/>
            <person name="Haas B."/>
            <person name="Abouelleil A."/>
            <person name="Allen A.W."/>
            <person name="Alvarado L."/>
            <person name="Arachchi H.M."/>
            <person name="Berlin A.M."/>
            <person name="Chapman S.B."/>
            <person name="Gainer-Dewar J."/>
            <person name="Goldberg J."/>
            <person name="Griggs A."/>
            <person name="Gujja S."/>
            <person name="Hansen M."/>
            <person name="Howarth C."/>
            <person name="Imamovic A."/>
            <person name="Ireland A."/>
            <person name="Larimer J."/>
            <person name="McCowan C."/>
            <person name="Murphy C."/>
            <person name="Pearson M."/>
            <person name="Poon T.W."/>
            <person name="Priest M."/>
            <person name="Roberts A."/>
            <person name="Saif S."/>
            <person name="Shea T."/>
            <person name="Sisk P."/>
            <person name="Sykes S."/>
            <person name="Wortman J."/>
            <person name="Nusbaum C."/>
            <person name="Birren B."/>
        </authorList>
    </citation>
    <scope>NUCLEOTIDE SEQUENCE [LARGE SCALE GENOMIC DNA]</scope>
    <source>
        <strain evidence="3">dnLKV7</strain>
    </source>
</reference>
<feature type="transmembrane region" description="Helical" evidence="1">
    <location>
        <begin position="101"/>
        <end position="124"/>
    </location>
</feature>
<evidence type="ECO:0000256" key="1">
    <source>
        <dbReference type="SAM" id="Phobius"/>
    </source>
</evidence>
<evidence type="ECO:0000313" key="3">
    <source>
        <dbReference type="Proteomes" id="UP000014151"/>
    </source>
</evidence>